<dbReference type="AlphaFoldDB" id="A0AAV7LB42"/>
<accession>A0AAV7LB42</accession>
<evidence type="ECO:0000313" key="3">
    <source>
        <dbReference type="Proteomes" id="UP001066276"/>
    </source>
</evidence>
<gene>
    <name evidence="2" type="ORF">NDU88_002001</name>
</gene>
<dbReference type="EMBL" id="JANPWB010000015">
    <property type="protein sequence ID" value="KAJ1088846.1"/>
    <property type="molecule type" value="Genomic_DNA"/>
</dbReference>
<feature type="region of interest" description="Disordered" evidence="1">
    <location>
        <begin position="140"/>
        <end position="180"/>
    </location>
</feature>
<feature type="compositionally biased region" description="Pro residues" evidence="1">
    <location>
        <begin position="50"/>
        <end position="66"/>
    </location>
</feature>
<protein>
    <submittedName>
        <fullName evidence="2">Uncharacterized protein</fullName>
    </submittedName>
</protein>
<reference evidence="2" key="1">
    <citation type="journal article" date="2022" name="bioRxiv">
        <title>Sequencing and chromosome-scale assembly of the giantPleurodeles waltlgenome.</title>
        <authorList>
            <person name="Brown T."/>
            <person name="Elewa A."/>
            <person name="Iarovenko S."/>
            <person name="Subramanian E."/>
            <person name="Araus A.J."/>
            <person name="Petzold A."/>
            <person name="Susuki M."/>
            <person name="Suzuki K.-i.T."/>
            <person name="Hayashi T."/>
            <person name="Toyoda A."/>
            <person name="Oliveira C."/>
            <person name="Osipova E."/>
            <person name="Leigh N.D."/>
            <person name="Simon A."/>
            <person name="Yun M.H."/>
        </authorList>
    </citation>
    <scope>NUCLEOTIDE SEQUENCE</scope>
    <source>
        <strain evidence="2">20211129_DDA</strain>
        <tissue evidence="2">Liver</tissue>
    </source>
</reference>
<evidence type="ECO:0000256" key="1">
    <source>
        <dbReference type="SAM" id="MobiDB-lite"/>
    </source>
</evidence>
<organism evidence="2 3">
    <name type="scientific">Pleurodeles waltl</name>
    <name type="common">Iberian ribbed newt</name>
    <dbReference type="NCBI Taxonomy" id="8319"/>
    <lineage>
        <taxon>Eukaryota</taxon>
        <taxon>Metazoa</taxon>
        <taxon>Chordata</taxon>
        <taxon>Craniata</taxon>
        <taxon>Vertebrata</taxon>
        <taxon>Euteleostomi</taxon>
        <taxon>Amphibia</taxon>
        <taxon>Batrachia</taxon>
        <taxon>Caudata</taxon>
        <taxon>Salamandroidea</taxon>
        <taxon>Salamandridae</taxon>
        <taxon>Pleurodelinae</taxon>
        <taxon>Pleurodeles</taxon>
    </lineage>
</organism>
<keyword evidence="3" id="KW-1185">Reference proteome</keyword>
<dbReference type="Proteomes" id="UP001066276">
    <property type="component" value="Chromosome 11"/>
</dbReference>
<comment type="caution">
    <text evidence="2">The sequence shown here is derived from an EMBL/GenBank/DDBJ whole genome shotgun (WGS) entry which is preliminary data.</text>
</comment>
<sequence>MAAHARAALRTRPGRARAQSQPLVVRPACPVSPPEAGGGKPQERGASLHPPLPPPPSGCSETPPPGLRTNHRLRSALTPAVCVASPGDSDAAHHAAGNAAPYHHLDCRDGCLHKSPVSPHRFLLLAQGWSGGVRELIRGGGAGREHPSANYRHQGYEGRNQKHKRCERGKERPTTQNPRT</sequence>
<evidence type="ECO:0000313" key="2">
    <source>
        <dbReference type="EMBL" id="KAJ1088846.1"/>
    </source>
</evidence>
<feature type="region of interest" description="Disordered" evidence="1">
    <location>
        <begin position="1"/>
        <end position="71"/>
    </location>
</feature>
<name>A0AAV7LB42_PLEWA</name>
<proteinExistence type="predicted"/>